<reference evidence="2" key="1">
    <citation type="submission" date="2023-08" db="EMBL/GenBank/DDBJ databases">
        <title>Pelteobagrus vachellii genome.</title>
        <authorList>
            <person name="Liu H."/>
        </authorList>
    </citation>
    <scope>NUCLEOTIDE SEQUENCE</scope>
    <source>
        <strain evidence="2">PRFRI_2022a</strain>
        <tissue evidence="2">Muscle</tissue>
    </source>
</reference>
<keyword evidence="3" id="KW-1185">Reference proteome</keyword>
<sequence>MSHEEMDGGSLGHNTTWMFQRGGDTDMERQCWIQPAKAIGSIPAIFQHCQILVDLEASETENPVNDETVSKTNMKKQKSKWQAKHMLKTLGDL</sequence>
<protein>
    <submittedName>
        <fullName evidence="2">Uncharacterized protein</fullName>
    </submittedName>
</protein>
<accession>A0AA88S9P4</accession>
<gene>
    <name evidence="2" type="ORF">Q7C36_016771</name>
</gene>
<dbReference type="EMBL" id="JAVHJS010000017">
    <property type="protein sequence ID" value="KAK2831685.1"/>
    <property type="molecule type" value="Genomic_DNA"/>
</dbReference>
<dbReference type="Proteomes" id="UP001187315">
    <property type="component" value="Unassembled WGS sequence"/>
</dbReference>
<proteinExistence type="predicted"/>
<evidence type="ECO:0000313" key="2">
    <source>
        <dbReference type="EMBL" id="KAK2831685.1"/>
    </source>
</evidence>
<dbReference type="AlphaFoldDB" id="A0AA88S9P4"/>
<comment type="caution">
    <text evidence="2">The sequence shown here is derived from an EMBL/GenBank/DDBJ whole genome shotgun (WGS) entry which is preliminary data.</text>
</comment>
<evidence type="ECO:0000256" key="1">
    <source>
        <dbReference type="SAM" id="MobiDB-lite"/>
    </source>
</evidence>
<feature type="compositionally biased region" description="Polar residues" evidence="1">
    <location>
        <begin position="60"/>
        <end position="72"/>
    </location>
</feature>
<feature type="region of interest" description="Disordered" evidence="1">
    <location>
        <begin position="1"/>
        <end position="20"/>
    </location>
</feature>
<name>A0AA88S9P4_TACVA</name>
<feature type="region of interest" description="Disordered" evidence="1">
    <location>
        <begin position="60"/>
        <end position="81"/>
    </location>
</feature>
<organism evidence="2 3">
    <name type="scientific">Tachysurus vachellii</name>
    <name type="common">Darkbarbel catfish</name>
    <name type="synonym">Pelteobagrus vachellii</name>
    <dbReference type="NCBI Taxonomy" id="175792"/>
    <lineage>
        <taxon>Eukaryota</taxon>
        <taxon>Metazoa</taxon>
        <taxon>Chordata</taxon>
        <taxon>Craniata</taxon>
        <taxon>Vertebrata</taxon>
        <taxon>Euteleostomi</taxon>
        <taxon>Actinopterygii</taxon>
        <taxon>Neopterygii</taxon>
        <taxon>Teleostei</taxon>
        <taxon>Ostariophysi</taxon>
        <taxon>Siluriformes</taxon>
        <taxon>Bagridae</taxon>
        <taxon>Tachysurus</taxon>
    </lineage>
</organism>
<evidence type="ECO:0000313" key="3">
    <source>
        <dbReference type="Proteomes" id="UP001187315"/>
    </source>
</evidence>